<dbReference type="PANTHER" id="PTHR45138:SF9">
    <property type="entry name" value="DIGUANYLATE CYCLASE DGCM-RELATED"/>
    <property type="match status" value="1"/>
</dbReference>
<evidence type="ECO:0000256" key="2">
    <source>
        <dbReference type="ARBA" id="ARBA00034247"/>
    </source>
</evidence>
<evidence type="ECO:0000259" key="4">
    <source>
        <dbReference type="PROSITE" id="PS50887"/>
    </source>
</evidence>
<feature type="transmembrane region" description="Helical" evidence="3">
    <location>
        <begin position="53"/>
        <end position="74"/>
    </location>
</feature>
<dbReference type="GO" id="GO:0043709">
    <property type="term" value="P:cell adhesion involved in single-species biofilm formation"/>
    <property type="evidence" value="ECO:0007669"/>
    <property type="project" value="TreeGrafter"/>
</dbReference>
<dbReference type="PROSITE" id="PS50887">
    <property type="entry name" value="GGDEF"/>
    <property type="match status" value="1"/>
</dbReference>
<dbReference type="EMBL" id="CP028942">
    <property type="protein sequence ID" value="QKM64367.1"/>
    <property type="molecule type" value="Genomic_DNA"/>
</dbReference>
<dbReference type="InterPro" id="IPR029787">
    <property type="entry name" value="Nucleotide_cyclase"/>
</dbReference>
<keyword evidence="3" id="KW-0472">Membrane</keyword>
<evidence type="ECO:0000256" key="3">
    <source>
        <dbReference type="SAM" id="Phobius"/>
    </source>
</evidence>
<feature type="transmembrane region" description="Helical" evidence="3">
    <location>
        <begin position="86"/>
        <end position="106"/>
    </location>
</feature>
<proteinExistence type="predicted"/>
<dbReference type="Pfam" id="PF00990">
    <property type="entry name" value="GGDEF"/>
    <property type="match status" value="1"/>
</dbReference>
<organism evidence="5 6">
    <name type="scientific">Polynucleobacter tropicus</name>
    <dbReference type="NCBI Taxonomy" id="1743174"/>
    <lineage>
        <taxon>Bacteria</taxon>
        <taxon>Pseudomonadati</taxon>
        <taxon>Pseudomonadota</taxon>
        <taxon>Betaproteobacteria</taxon>
        <taxon>Burkholderiales</taxon>
        <taxon>Burkholderiaceae</taxon>
        <taxon>Polynucleobacter</taxon>
    </lineage>
</organism>
<dbReference type="SMART" id="SM00267">
    <property type="entry name" value="GGDEF"/>
    <property type="match status" value="1"/>
</dbReference>
<dbReference type="InterPro" id="IPR050469">
    <property type="entry name" value="Diguanylate_Cyclase"/>
</dbReference>
<feature type="domain" description="GGDEF" evidence="4">
    <location>
        <begin position="150"/>
        <end position="288"/>
    </location>
</feature>
<keyword evidence="3" id="KW-1133">Transmembrane helix</keyword>
<dbReference type="SUPFAM" id="SSF55073">
    <property type="entry name" value="Nucleotide cyclase"/>
    <property type="match status" value="1"/>
</dbReference>
<feature type="transmembrane region" description="Helical" evidence="3">
    <location>
        <begin position="15"/>
        <end position="41"/>
    </location>
</feature>
<name>A0A6M9PZK4_9BURK</name>
<gene>
    <name evidence="5" type="ORF">DCO17_03405</name>
</gene>
<keyword evidence="6" id="KW-1185">Reference proteome</keyword>
<accession>A0A6M9PZK4</accession>
<dbReference type="CDD" id="cd01949">
    <property type="entry name" value="GGDEF"/>
    <property type="match status" value="1"/>
</dbReference>
<dbReference type="GO" id="GO:0052621">
    <property type="term" value="F:diguanylate cyclase activity"/>
    <property type="evidence" value="ECO:0007669"/>
    <property type="project" value="UniProtKB-EC"/>
</dbReference>
<dbReference type="GO" id="GO:0005886">
    <property type="term" value="C:plasma membrane"/>
    <property type="evidence" value="ECO:0007669"/>
    <property type="project" value="TreeGrafter"/>
</dbReference>
<evidence type="ECO:0000313" key="6">
    <source>
        <dbReference type="Proteomes" id="UP000503312"/>
    </source>
</evidence>
<dbReference type="AlphaFoldDB" id="A0A6M9PZK4"/>
<dbReference type="Proteomes" id="UP000503312">
    <property type="component" value="Chromosome"/>
</dbReference>
<dbReference type="KEGG" id="ptrp:DCO17_03405"/>
<dbReference type="InterPro" id="IPR000160">
    <property type="entry name" value="GGDEF_dom"/>
</dbReference>
<evidence type="ECO:0000313" key="5">
    <source>
        <dbReference type="EMBL" id="QKM64367.1"/>
    </source>
</evidence>
<dbReference type="FunFam" id="3.30.70.270:FF:000001">
    <property type="entry name" value="Diguanylate cyclase domain protein"/>
    <property type="match status" value="1"/>
</dbReference>
<dbReference type="Gene3D" id="3.30.70.270">
    <property type="match status" value="1"/>
</dbReference>
<protein>
    <recommendedName>
        <fullName evidence="1">diguanylate cyclase</fullName>
        <ecNumber evidence="1">2.7.7.65</ecNumber>
    </recommendedName>
</protein>
<reference evidence="5 6" key="1">
    <citation type="submission" date="2018-04" db="EMBL/GenBank/DDBJ databases">
        <title>Polynucleobacter sp. UH21B genome.</title>
        <authorList>
            <person name="Hahn M.W."/>
        </authorList>
    </citation>
    <scope>NUCLEOTIDE SEQUENCE [LARGE SCALE GENOMIC DNA]</scope>
    <source>
        <strain evidence="5 6">MWH-UH21B</strain>
    </source>
</reference>
<evidence type="ECO:0000256" key="1">
    <source>
        <dbReference type="ARBA" id="ARBA00012528"/>
    </source>
</evidence>
<dbReference type="EC" id="2.7.7.65" evidence="1"/>
<comment type="catalytic activity">
    <reaction evidence="2">
        <text>2 GTP = 3',3'-c-di-GMP + 2 diphosphate</text>
        <dbReference type="Rhea" id="RHEA:24898"/>
        <dbReference type="ChEBI" id="CHEBI:33019"/>
        <dbReference type="ChEBI" id="CHEBI:37565"/>
        <dbReference type="ChEBI" id="CHEBI:58805"/>
        <dbReference type="EC" id="2.7.7.65"/>
    </reaction>
</comment>
<dbReference type="InterPro" id="IPR043128">
    <property type="entry name" value="Rev_trsase/Diguanyl_cyclase"/>
</dbReference>
<sequence>MCEILKTEAITTDSLMITIALILYSLSLITQAGTAFFAFLLAKKSPSPFKWGWIFLGIGLFLMLGRRISPIASILETSHFNLLDSILSLLISTALLIGVIGIHRLMSRINSDNDLLIALSQIDPLTKCLSRTESLYKLSNEIKRSFRSKNHLSILEIDIDRFKLINDEHGHAIGDEVLCSLTRSIKNLLRVNDHLGRIGGEEFIVILPETNQESASIIAERIRKEIEQTTNFAQTSNRPVRLTISIGIATLIPIDSIYSIDSLGISLLKQADDAMYRAKNNGRNQIAL</sequence>
<keyword evidence="3" id="KW-0812">Transmembrane</keyword>
<dbReference type="PANTHER" id="PTHR45138">
    <property type="entry name" value="REGULATORY COMPONENTS OF SENSORY TRANSDUCTION SYSTEM"/>
    <property type="match status" value="1"/>
</dbReference>
<dbReference type="GO" id="GO:1902201">
    <property type="term" value="P:negative regulation of bacterial-type flagellum-dependent cell motility"/>
    <property type="evidence" value="ECO:0007669"/>
    <property type="project" value="TreeGrafter"/>
</dbReference>
<dbReference type="NCBIfam" id="TIGR00254">
    <property type="entry name" value="GGDEF"/>
    <property type="match status" value="1"/>
</dbReference>